<dbReference type="InterPro" id="IPR013691">
    <property type="entry name" value="MeTrfase_14"/>
</dbReference>
<feature type="domain" description="C-methyltransferase" evidence="2">
    <location>
        <begin position="250"/>
        <end position="408"/>
    </location>
</feature>
<dbReference type="InterPro" id="IPR029063">
    <property type="entry name" value="SAM-dependent_MTases_sf"/>
</dbReference>
<sequence length="413" mass="45285">MPSSTDRRFCCKSCGSELRDVFLDLGEQPLANAFLVHADEDERRYPLTVRVCEECFLVQADHDIPADAIFTSDYVYFSSTSKSWVEHARRYAEVMIDRFGLTPGSRVVEVASNDGYLLQHFKAAGIPVLGVEPTANTAAVARERDIPTESAFFSAEVAADLRKRYGPADLMAANNVLAHVPDIVGFVRGFAELLAPDGVATFEFPHLMEMIESGKFDTVYHEHYSYLSLVAAESVFRRCGLRVFDLETLPTQGGSLRLYVCQDGSSWKETPAVEAFRARERALGMHEMAGYRGFEPRVQKIRDAFLGFLADAKSEGRTIAAYGAAAKGNTFLNFCGITASDIVAVADASSAKQGKFLPGSRIPVVTPTELAGLGPDYVLILPWNLASEIEAQLAYLAADGTRFVTAIPRLDIH</sequence>
<dbReference type="PANTHER" id="PTHR43861">
    <property type="entry name" value="TRANS-ACONITATE 2-METHYLTRANSFERASE-RELATED"/>
    <property type="match status" value="1"/>
</dbReference>
<evidence type="ECO:0000259" key="1">
    <source>
        <dbReference type="Pfam" id="PF08421"/>
    </source>
</evidence>
<evidence type="ECO:0000313" key="3">
    <source>
        <dbReference type="EMBL" id="MFC5069274.1"/>
    </source>
</evidence>
<reference evidence="4" key="1">
    <citation type="journal article" date="2019" name="Int. J. Syst. Evol. Microbiol.">
        <title>The Global Catalogue of Microorganisms (GCM) 10K type strain sequencing project: providing services to taxonomists for standard genome sequencing and annotation.</title>
        <authorList>
            <consortium name="The Broad Institute Genomics Platform"/>
            <consortium name="The Broad Institute Genome Sequencing Center for Infectious Disease"/>
            <person name="Wu L."/>
            <person name="Ma J."/>
        </authorList>
    </citation>
    <scope>NUCLEOTIDE SEQUENCE [LARGE SCALE GENOMIC DNA]</scope>
    <source>
        <strain evidence="4">CGMCC 1.16444</strain>
    </source>
</reference>
<comment type="caution">
    <text evidence="3">The sequence shown here is derived from an EMBL/GenBank/DDBJ whole genome shotgun (WGS) entry which is preliminary data.</text>
</comment>
<accession>A0ABV9Z3W1</accession>
<dbReference type="EMBL" id="JBHSJF010000006">
    <property type="protein sequence ID" value="MFC5069274.1"/>
    <property type="molecule type" value="Genomic_DNA"/>
</dbReference>
<dbReference type="InterPro" id="IPR038576">
    <property type="entry name" value="Methyltransf_Zn-bd_dom_put_sf"/>
</dbReference>
<evidence type="ECO:0000259" key="2">
    <source>
        <dbReference type="Pfam" id="PF08484"/>
    </source>
</evidence>
<dbReference type="GO" id="GO:0032259">
    <property type="term" value="P:methylation"/>
    <property type="evidence" value="ECO:0007669"/>
    <property type="project" value="UniProtKB-KW"/>
</dbReference>
<dbReference type="Gene3D" id="3.40.50.720">
    <property type="entry name" value="NAD(P)-binding Rossmann-like Domain"/>
    <property type="match status" value="1"/>
</dbReference>
<dbReference type="InterPro" id="IPR013630">
    <property type="entry name" value="Methyltransf_Zn-bd_dom_put"/>
</dbReference>
<dbReference type="Gene3D" id="6.10.250.3100">
    <property type="match status" value="1"/>
</dbReference>
<evidence type="ECO:0000313" key="4">
    <source>
        <dbReference type="Proteomes" id="UP001595796"/>
    </source>
</evidence>
<keyword evidence="3" id="KW-0489">Methyltransferase</keyword>
<dbReference type="Pfam" id="PF08421">
    <property type="entry name" value="Methyltransf_13"/>
    <property type="match status" value="1"/>
</dbReference>
<dbReference type="Pfam" id="PF13489">
    <property type="entry name" value="Methyltransf_23"/>
    <property type="match status" value="1"/>
</dbReference>
<organism evidence="3 4">
    <name type="scientific">Flaviflagellibacter deserti</name>
    <dbReference type="NCBI Taxonomy" id="2267266"/>
    <lineage>
        <taxon>Bacteria</taxon>
        <taxon>Pseudomonadati</taxon>
        <taxon>Pseudomonadota</taxon>
        <taxon>Alphaproteobacteria</taxon>
        <taxon>Hyphomicrobiales</taxon>
        <taxon>Flaviflagellibacter</taxon>
    </lineage>
</organism>
<feature type="domain" description="Methyltransferase putative zinc binding" evidence="1">
    <location>
        <begin position="11"/>
        <end position="70"/>
    </location>
</feature>
<keyword evidence="3" id="KW-0808">Transferase</keyword>
<proteinExistence type="predicted"/>
<dbReference type="Gene3D" id="3.40.50.150">
    <property type="entry name" value="Vaccinia Virus protein VP39"/>
    <property type="match status" value="1"/>
</dbReference>
<name>A0ABV9Z3W1_9HYPH</name>
<dbReference type="SUPFAM" id="SSF53335">
    <property type="entry name" value="S-adenosyl-L-methionine-dependent methyltransferases"/>
    <property type="match status" value="1"/>
</dbReference>
<keyword evidence="4" id="KW-1185">Reference proteome</keyword>
<dbReference type="GO" id="GO:0008168">
    <property type="term" value="F:methyltransferase activity"/>
    <property type="evidence" value="ECO:0007669"/>
    <property type="project" value="UniProtKB-KW"/>
</dbReference>
<protein>
    <submittedName>
        <fullName evidence="3">Methyltransferase domain-containing protein</fullName>
    </submittedName>
</protein>
<dbReference type="RefSeq" id="WP_114958248.1">
    <property type="nucleotide sequence ID" value="NZ_JBHSJF010000006.1"/>
</dbReference>
<dbReference type="Pfam" id="PF08484">
    <property type="entry name" value="Methyltransf_14"/>
    <property type="match status" value="1"/>
</dbReference>
<gene>
    <name evidence="3" type="ORF">ACFPFW_14755</name>
</gene>
<dbReference type="Proteomes" id="UP001595796">
    <property type="component" value="Unassembled WGS sequence"/>
</dbReference>
<dbReference type="PANTHER" id="PTHR43861:SF5">
    <property type="entry name" value="BLL5978 PROTEIN"/>
    <property type="match status" value="1"/>
</dbReference>
<dbReference type="Gene3D" id="6.20.50.110">
    <property type="entry name" value="Methyltransferase, zinc-binding domain"/>
    <property type="match status" value="1"/>
</dbReference>